<reference evidence="2 3" key="2">
    <citation type="submission" date="2020-04" db="EMBL/GenBank/DDBJ databases">
        <title>Genome sequencing and assembly of multiple isolates from the Colletotrichum gloeosporioides species complex.</title>
        <authorList>
            <person name="Gan P."/>
            <person name="Shirasu K."/>
        </authorList>
    </citation>
    <scope>NUCLEOTIDE SEQUENCE [LARGE SCALE GENOMIC DNA]</scope>
    <source>
        <strain evidence="2 3">Nara gc5</strain>
    </source>
</reference>
<protein>
    <submittedName>
        <fullName evidence="2">Uncharacterized protein</fullName>
    </submittedName>
</protein>
<dbReference type="Proteomes" id="UP000011096">
    <property type="component" value="Unassembled WGS sequence"/>
</dbReference>
<name>A0A7J6ISA2_COLFN</name>
<dbReference type="RefSeq" id="XP_066008006.1">
    <property type="nucleotide sequence ID" value="XM_066152663.1"/>
</dbReference>
<reference evidence="2 3" key="1">
    <citation type="submission" date="2012-08" db="EMBL/GenBank/DDBJ databases">
        <authorList>
            <person name="Gan P.H.P."/>
            <person name="Ikeda K."/>
            <person name="Irieda H."/>
            <person name="Narusaka M."/>
            <person name="O'Connell R.J."/>
            <person name="Narusaka Y."/>
            <person name="Takano Y."/>
            <person name="Kubo Y."/>
            <person name="Shirasu K."/>
        </authorList>
    </citation>
    <scope>NUCLEOTIDE SEQUENCE [LARGE SCALE GENOMIC DNA]</scope>
    <source>
        <strain evidence="2 3">Nara gc5</strain>
    </source>
</reference>
<evidence type="ECO:0000256" key="1">
    <source>
        <dbReference type="SAM" id="MobiDB-lite"/>
    </source>
</evidence>
<evidence type="ECO:0000313" key="3">
    <source>
        <dbReference type="Proteomes" id="UP000011096"/>
    </source>
</evidence>
<dbReference type="GeneID" id="90980199"/>
<dbReference type="InParanoid" id="A0A7J6ISA2"/>
<comment type="caution">
    <text evidence="2">The sequence shown here is derived from an EMBL/GenBank/DDBJ whole genome shotgun (WGS) entry which is preliminary data.</text>
</comment>
<evidence type="ECO:0000313" key="2">
    <source>
        <dbReference type="EMBL" id="KAF4479578.1"/>
    </source>
</evidence>
<dbReference type="EMBL" id="ANPB02000007">
    <property type="protein sequence ID" value="KAF4479578.1"/>
    <property type="molecule type" value="Genomic_DNA"/>
</dbReference>
<accession>A0A7J6ISA2</accession>
<sequence length="133" mass="14538">MPFKHGGDAILKASLRKGAGTLAIQSRSHRDVGTAFALLCPSWATERDPFLKIQIPKSDKPSGRPPPSSPRGLDIAAAIILPKPLIRVSLGLCYRANHPRSRTECPGQRRPGHEQMVYTSLAHRRGLATIFPQ</sequence>
<feature type="region of interest" description="Disordered" evidence="1">
    <location>
        <begin position="53"/>
        <end position="72"/>
    </location>
</feature>
<proteinExistence type="predicted"/>
<gene>
    <name evidence="2" type="ORF">CGGC5_v012246</name>
</gene>
<keyword evidence="3" id="KW-1185">Reference proteome</keyword>
<organism evidence="2 3">
    <name type="scientific">Colletotrichum fructicola (strain Nara gc5)</name>
    <name type="common">Anthracnose fungus</name>
    <name type="synonym">Colletotrichum gloeosporioides (strain Nara gc5)</name>
    <dbReference type="NCBI Taxonomy" id="1213859"/>
    <lineage>
        <taxon>Eukaryota</taxon>
        <taxon>Fungi</taxon>
        <taxon>Dikarya</taxon>
        <taxon>Ascomycota</taxon>
        <taxon>Pezizomycotina</taxon>
        <taxon>Sordariomycetes</taxon>
        <taxon>Hypocreomycetidae</taxon>
        <taxon>Glomerellales</taxon>
        <taxon>Glomerellaceae</taxon>
        <taxon>Colletotrichum</taxon>
        <taxon>Colletotrichum gloeosporioides species complex</taxon>
    </lineage>
</organism>
<dbReference type="AlphaFoldDB" id="A0A7J6ISA2"/>